<reference evidence="2" key="3">
    <citation type="submission" date="2025-09" db="UniProtKB">
        <authorList>
            <consortium name="Ensembl"/>
        </authorList>
    </citation>
    <scope>IDENTIFICATION</scope>
</reference>
<feature type="domain" description="KRAB" evidence="1">
    <location>
        <begin position="21"/>
        <end position="95"/>
    </location>
</feature>
<sequence>MSRNPLTSSPETYQYRFLLQVTFEEVTVSFSEEEWALLDPDQRALHGDVMAENVAIVASLGEAPSFSCFRLNLLHSRKVFQLGWCPISFRRCDKR</sequence>
<organism evidence="2 3">
    <name type="scientific">Anolis carolinensis</name>
    <name type="common">Green anole</name>
    <name type="synonym">American chameleon</name>
    <dbReference type="NCBI Taxonomy" id="28377"/>
    <lineage>
        <taxon>Eukaryota</taxon>
        <taxon>Metazoa</taxon>
        <taxon>Chordata</taxon>
        <taxon>Craniata</taxon>
        <taxon>Vertebrata</taxon>
        <taxon>Euteleostomi</taxon>
        <taxon>Lepidosauria</taxon>
        <taxon>Squamata</taxon>
        <taxon>Bifurcata</taxon>
        <taxon>Unidentata</taxon>
        <taxon>Episquamata</taxon>
        <taxon>Toxicofera</taxon>
        <taxon>Iguania</taxon>
        <taxon>Dactyloidae</taxon>
        <taxon>Anolis</taxon>
    </lineage>
</organism>
<dbReference type="Pfam" id="PF01352">
    <property type="entry name" value="KRAB"/>
    <property type="match status" value="1"/>
</dbReference>
<dbReference type="AlphaFoldDB" id="A0A803TQD6"/>
<dbReference type="CDD" id="cd07765">
    <property type="entry name" value="KRAB_A-box"/>
    <property type="match status" value="1"/>
</dbReference>
<dbReference type="Gene3D" id="6.10.140.140">
    <property type="match status" value="1"/>
</dbReference>
<name>A0A803TQD6_ANOCA</name>
<proteinExistence type="predicted"/>
<dbReference type="PANTHER" id="PTHR23232">
    <property type="entry name" value="KRAB DOMAIN C2H2 ZINC FINGER"/>
    <property type="match status" value="1"/>
</dbReference>
<accession>A0A803TQD6</accession>
<dbReference type="Ensembl" id="ENSACAT00000050875.1">
    <property type="protein sequence ID" value="ENSACAP00000037426.1"/>
    <property type="gene ID" value="ENSACAG00000044151.1"/>
</dbReference>
<dbReference type="InterPro" id="IPR001909">
    <property type="entry name" value="KRAB"/>
</dbReference>
<reference evidence="2" key="1">
    <citation type="submission" date="2009-12" db="EMBL/GenBank/DDBJ databases">
        <title>The Genome Sequence of Anolis carolinensis (Green Anole Lizard).</title>
        <authorList>
            <consortium name="The Genome Sequencing Platform"/>
            <person name="Di Palma F."/>
            <person name="Alfoldi J."/>
            <person name="Heiman D."/>
            <person name="Young S."/>
            <person name="Grabherr M."/>
            <person name="Johnson J."/>
            <person name="Lander E.S."/>
            <person name="Lindblad-Toh K."/>
        </authorList>
    </citation>
    <scope>NUCLEOTIDE SEQUENCE [LARGE SCALE GENOMIC DNA]</scope>
    <source>
        <strain evidence="2">JBL SC #1</strain>
    </source>
</reference>
<dbReference type="SUPFAM" id="SSF109640">
    <property type="entry name" value="KRAB domain (Kruppel-associated box)"/>
    <property type="match status" value="1"/>
</dbReference>
<dbReference type="GeneTree" id="ENSGT01140000285583"/>
<reference evidence="2" key="2">
    <citation type="submission" date="2025-08" db="UniProtKB">
        <authorList>
            <consortium name="Ensembl"/>
        </authorList>
    </citation>
    <scope>IDENTIFICATION</scope>
</reference>
<dbReference type="PROSITE" id="PS50805">
    <property type="entry name" value="KRAB"/>
    <property type="match status" value="1"/>
</dbReference>
<evidence type="ECO:0000313" key="2">
    <source>
        <dbReference type="Ensembl" id="ENSACAP00000037426.1"/>
    </source>
</evidence>
<dbReference type="GO" id="GO:0006355">
    <property type="term" value="P:regulation of DNA-templated transcription"/>
    <property type="evidence" value="ECO:0007669"/>
    <property type="project" value="InterPro"/>
</dbReference>
<dbReference type="Proteomes" id="UP000001646">
    <property type="component" value="Unplaced"/>
</dbReference>
<protein>
    <recommendedName>
        <fullName evidence="1">KRAB domain-containing protein</fullName>
    </recommendedName>
</protein>
<dbReference type="PANTHER" id="PTHR23232:SF140">
    <property type="entry name" value="ZFP92 ZINC FINGER PROTEIN"/>
    <property type="match status" value="1"/>
</dbReference>
<evidence type="ECO:0000259" key="1">
    <source>
        <dbReference type="PROSITE" id="PS50805"/>
    </source>
</evidence>
<dbReference type="SMART" id="SM00349">
    <property type="entry name" value="KRAB"/>
    <property type="match status" value="1"/>
</dbReference>
<evidence type="ECO:0000313" key="3">
    <source>
        <dbReference type="Proteomes" id="UP000001646"/>
    </source>
</evidence>
<dbReference type="InterPro" id="IPR050169">
    <property type="entry name" value="Krueppel_C2H2_ZnF"/>
</dbReference>
<keyword evidence="3" id="KW-1185">Reference proteome</keyword>
<dbReference type="InParanoid" id="A0A803TQD6"/>
<dbReference type="InterPro" id="IPR036051">
    <property type="entry name" value="KRAB_dom_sf"/>
</dbReference>